<protein>
    <submittedName>
        <fullName evidence="4">Transporter substrate-binding domain-containing protein</fullName>
    </submittedName>
</protein>
<dbReference type="Gene3D" id="3.40.190.10">
    <property type="entry name" value="Periplasmic binding protein-like II"/>
    <property type="match status" value="2"/>
</dbReference>
<dbReference type="InterPro" id="IPR001638">
    <property type="entry name" value="Solute-binding_3/MltF_N"/>
</dbReference>
<dbReference type="AlphaFoldDB" id="A0A5C1Q8N9"/>
<dbReference type="PROSITE" id="PS51257">
    <property type="entry name" value="PROKAR_LIPOPROTEIN"/>
    <property type="match status" value="1"/>
</dbReference>
<keyword evidence="5" id="KW-1185">Reference proteome</keyword>
<dbReference type="CDD" id="cd13629">
    <property type="entry name" value="PBP2_Dsm1740"/>
    <property type="match status" value="1"/>
</dbReference>
<dbReference type="InterPro" id="IPR001320">
    <property type="entry name" value="Iontro_rcpt_C"/>
</dbReference>
<dbReference type="PANTHER" id="PTHR35936">
    <property type="entry name" value="MEMBRANE-BOUND LYTIC MUREIN TRANSGLYCOSYLASE F"/>
    <property type="match status" value="1"/>
</dbReference>
<gene>
    <name evidence="4" type="ORF">EW093_03105</name>
</gene>
<dbReference type="PANTHER" id="PTHR35936:SF17">
    <property type="entry name" value="ARGININE-BINDING EXTRACELLULAR PROTEIN ARTP"/>
    <property type="match status" value="1"/>
</dbReference>
<dbReference type="Pfam" id="PF00497">
    <property type="entry name" value="SBP_bac_3"/>
    <property type="match status" value="1"/>
</dbReference>
<dbReference type="SUPFAM" id="SSF53850">
    <property type="entry name" value="Periplasmic binding protein-like II"/>
    <property type="match status" value="1"/>
</dbReference>
<feature type="domain" description="Ionotropic glutamate receptor C-terminal" evidence="3">
    <location>
        <begin position="24"/>
        <end position="246"/>
    </location>
</feature>
<keyword evidence="1" id="KW-0732">Signal</keyword>
<dbReference type="GO" id="GO:0015276">
    <property type="term" value="F:ligand-gated monoatomic ion channel activity"/>
    <property type="evidence" value="ECO:0007669"/>
    <property type="project" value="InterPro"/>
</dbReference>
<sequence length="262" mass="29055">MKKLLIISIILLSFLGCKDDNNNKLTVAMELQYPPFEMSDESGNPSGISVDIAKDLGKYLGREVVIENIAWTGLIPSLQTNKADIIISSMTITDERAQVVDFSNPYIKSGLSLLINNESKVTGFADADKEGVVVAVKSGTTGANLAKNIFKKAEVRLFDEVAACVLEVSQGKADIFIYDVLTVYENYQRNIETTRMNLEPLPGSEGYWGMAVKKGNDELLRDVNKFIKEYQDNGGFNKLGDKYLGYIKTIFDDSGIPFFFDI</sequence>
<accession>A0A5C1Q8N9</accession>
<dbReference type="OrthoDB" id="9774451at2"/>
<evidence type="ECO:0000313" key="4">
    <source>
        <dbReference type="EMBL" id="QEN03728.1"/>
    </source>
</evidence>
<dbReference type="RefSeq" id="WP_149566986.1">
    <property type="nucleotide sequence ID" value="NZ_CP035807.1"/>
</dbReference>
<feature type="domain" description="Solute-binding protein family 3/N-terminal" evidence="2">
    <location>
        <begin position="24"/>
        <end position="247"/>
    </location>
</feature>
<proteinExistence type="predicted"/>
<dbReference type="EMBL" id="CP035807">
    <property type="protein sequence ID" value="QEN03728.1"/>
    <property type="molecule type" value="Genomic_DNA"/>
</dbReference>
<evidence type="ECO:0000259" key="2">
    <source>
        <dbReference type="SMART" id="SM00062"/>
    </source>
</evidence>
<name>A0A5C1Q8N9_9SPIO</name>
<evidence type="ECO:0000313" key="5">
    <source>
        <dbReference type="Proteomes" id="UP000323824"/>
    </source>
</evidence>
<dbReference type="KEGG" id="sper:EW093_03105"/>
<dbReference type="SMART" id="SM00062">
    <property type="entry name" value="PBPb"/>
    <property type="match status" value="1"/>
</dbReference>
<dbReference type="SMART" id="SM00079">
    <property type="entry name" value="PBPe"/>
    <property type="match status" value="1"/>
</dbReference>
<organism evidence="4 5">
    <name type="scientific">Thiospirochaeta perfilievii</name>
    <dbReference type="NCBI Taxonomy" id="252967"/>
    <lineage>
        <taxon>Bacteria</taxon>
        <taxon>Pseudomonadati</taxon>
        <taxon>Spirochaetota</taxon>
        <taxon>Spirochaetia</taxon>
        <taxon>Spirochaetales</taxon>
        <taxon>Spirochaetaceae</taxon>
        <taxon>Thiospirochaeta</taxon>
    </lineage>
</organism>
<evidence type="ECO:0000259" key="3">
    <source>
        <dbReference type="SMART" id="SM00079"/>
    </source>
</evidence>
<dbReference type="Proteomes" id="UP000323824">
    <property type="component" value="Chromosome"/>
</dbReference>
<dbReference type="GO" id="GO:0016020">
    <property type="term" value="C:membrane"/>
    <property type="evidence" value="ECO:0007669"/>
    <property type="project" value="InterPro"/>
</dbReference>
<reference evidence="4 5" key="1">
    <citation type="submission" date="2019-02" db="EMBL/GenBank/DDBJ databases">
        <authorList>
            <person name="Fomenkov A."/>
            <person name="Dubinina G."/>
            <person name="Grabovich M."/>
            <person name="Vincze T."/>
            <person name="Roberts R.J."/>
        </authorList>
    </citation>
    <scope>NUCLEOTIDE SEQUENCE [LARGE SCALE GENOMIC DNA]</scope>
    <source>
        <strain evidence="4 5">P</strain>
    </source>
</reference>
<evidence type="ECO:0000256" key="1">
    <source>
        <dbReference type="ARBA" id="ARBA00022729"/>
    </source>
</evidence>
<reference evidence="4 5" key="2">
    <citation type="submission" date="2019-09" db="EMBL/GenBank/DDBJ databases">
        <title>Complete Genome Sequence and Methylome Analysis of free living Spirochaetas.</title>
        <authorList>
            <person name="Leshcheva N."/>
            <person name="Mikheeva N."/>
        </authorList>
    </citation>
    <scope>NUCLEOTIDE SEQUENCE [LARGE SCALE GENOMIC DNA]</scope>
    <source>
        <strain evidence="4 5">P</strain>
    </source>
</reference>